<organism evidence="1 2">
    <name type="scientific">Candidatus Nitrospira neomarina</name>
    <dbReference type="NCBI Taxonomy" id="3020899"/>
    <lineage>
        <taxon>Bacteria</taxon>
        <taxon>Pseudomonadati</taxon>
        <taxon>Nitrospirota</taxon>
        <taxon>Nitrospiria</taxon>
        <taxon>Nitrospirales</taxon>
        <taxon>Nitrospiraceae</taxon>
        <taxon>Nitrospira</taxon>
    </lineage>
</organism>
<dbReference type="KEGG" id="nneo:PQG83_17370"/>
<dbReference type="RefSeq" id="WP_312743768.1">
    <property type="nucleotide sequence ID" value="NZ_CP116968.1"/>
</dbReference>
<keyword evidence="2" id="KW-1185">Reference proteome</keyword>
<sequence length="92" mass="10603">MGTQTGLRLEQRGDGNYYKVILHIGSTLIPISDDIVEELRNQTALPPDQFFALFLNKVGYSSYLQEQIRREVRNTGDLNPQISAIQEFFRKE</sequence>
<evidence type="ECO:0000313" key="1">
    <source>
        <dbReference type="EMBL" id="WNM61508.1"/>
    </source>
</evidence>
<reference evidence="1 2" key="1">
    <citation type="submission" date="2023-01" db="EMBL/GenBank/DDBJ databases">
        <title>Cultivation and genomic characterization of new, ubiquitous marine nitrite-oxidizing bacteria from the Nitrospirales.</title>
        <authorList>
            <person name="Mueller A.J."/>
            <person name="Daebeler A."/>
            <person name="Herbold C.W."/>
            <person name="Kirkegaard R.H."/>
            <person name="Daims H."/>
        </authorList>
    </citation>
    <scope>NUCLEOTIDE SEQUENCE [LARGE SCALE GENOMIC DNA]</scope>
    <source>
        <strain evidence="1 2">DK</strain>
    </source>
</reference>
<name>A0AA96GH98_9BACT</name>
<dbReference type="AlphaFoldDB" id="A0AA96GH98"/>
<dbReference type="EMBL" id="CP116968">
    <property type="protein sequence ID" value="WNM61508.1"/>
    <property type="molecule type" value="Genomic_DNA"/>
</dbReference>
<gene>
    <name evidence="1" type="ORF">PQG83_17370</name>
</gene>
<protein>
    <submittedName>
        <fullName evidence="1">Uncharacterized protein</fullName>
    </submittedName>
</protein>
<accession>A0AA96GH98</accession>
<proteinExistence type="predicted"/>
<evidence type="ECO:0000313" key="2">
    <source>
        <dbReference type="Proteomes" id="UP001302494"/>
    </source>
</evidence>
<dbReference type="Proteomes" id="UP001302494">
    <property type="component" value="Chromosome"/>
</dbReference>